<gene>
    <name evidence="1" type="ORF">EOD39_12188</name>
</gene>
<dbReference type="EMBL" id="SCEB01215884">
    <property type="protein sequence ID" value="RXM27194.1"/>
    <property type="molecule type" value="Genomic_DNA"/>
</dbReference>
<sequence>MIWKHCNVYNDLSPGTRSCVKPDTFIPQIPSATLDMHFFLYQMVPDEAHWIGKKKNDQSCKCNHTDTYTTQQKETLDDPGSLPLSNVSGWTTVAMSAAVRNKVMELQHLKQLGTSA</sequence>
<protein>
    <submittedName>
        <fullName evidence="1">Uncharacterized protein</fullName>
    </submittedName>
</protein>
<dbReference type="AlphaFoldDB" id="A0A444TW86"/>
<dbReference type="Proteomes" id="UP000289886">
    <property type="component" value="Unassembled WGS sequence"/>
</dbReference>
<reference evidence="1 2" key="1">
    <citation type="submission" date="2019-01" db="EMBL/GenBank/DDBJ databases">
        <title>Draft Genome and Complete Hox-Cluster Characterization of the Sterlet Sturgeon (Acipenser ruthenus).</title>
        <authorList>
            <person name="Wei Q."/>
        </authorList>
    </citation>
    <scope>NUCLEOTIDE SEQUENCE [LARGE SCALE GENOMIC DNA]</scope>
    <source>
        <strain evidence="1">WHYD16114868_AA</strain>
        <tissue evidence="1">Blood</tissue>
    </source>
</reference>
<keyword evidence="2" id="KW-1185">Reference proteome</keyword>
<accession>A0A444TW86</accession>
<name>A0A444TW86_ACIRT</name>
<organism evidence="1 2">
    <name type="scientific">Acipenser ruthenus</name>
    <name type="common">Sterlet sturgeon</name>
    <dbReference type="NCBI Taxonomy" id="7906"/>
    <lineage>
        <taxon>Eukaryota</taxon>
        <taxon>Metazoa</taxon>
        <taxon>Chordata</taxon>
        <taxon>Craniata</taxon>
        <taxon>Vertebrata</taxon>
        <taxon>Euteleostomi</taxon>
        <taxon>Actinopterygii</taxon>
        <taxon>Chondrostei</taxon>
        <taxon>Acipenseriformes</taxon>
        <taxon>Acipenseridae</taxon>
        <taxon>Acipenser</taxon>
    </lineage>
</organism>
<evidence type="ECO:0000313" key="2">
    <source>
        <dbReference type="Proteomes" id="UP000289886"/>
    </source>
</evidence>
<proteinExistence type="predicted"/>
<comment type="caution">
    <text evidence="1">The sequence shown here is derived from an EMBL/GenBank/DDBJ whole genome shotgun (WGS) entry which is preliminary data.</text>
</comment>
<evidence type="ECO:0000313" key="1">
    <source>
        <dbReference type="EMBL" id="RXM27194.1"/>
    </source>
</evidence>